<evidence type="ECO:0000256" key="1">
    <source>
        <dbReference type="ARBA" id="ARBA00022574"/>
    </source>
</evidence>
<feature type="region of interest" description="Disordered" evidence="4">
    <location>
        <begin position="376"/>
        <end position="398"/>
    </location>
</feature>
<feature type="compositionally biased region" description="Polar residues" evidence="4">
    <location>
        <begin position="324"/>
        <end position="346"/>
    </location>
</feature>
<protein>
    <submittedName>
        <fullName evidence="5">Uncharacterized protein</fullName>
    </submittedName>
</protein>
<dbReference type="HOGENOM" id="CLU_012381_2_0_1"/>
<dbReference type="InParanoid" id="A0A0C3BWB0"/>
<dbReference type="GO" id="GO:0045717">
    <property type="term" value="P:negative regulation of fatty acid biosynthetic process"/>
    <property type="evidence" value="ECO:0007669"/>
    <property type="project" value="TreeGrafter"/>
</dbReference>
<feature type="compositionally biased region" description="Acidic residues" evidence="4">
    <location>
        <begin position="376"/>
        <end position="393"/>
    </location>
</feature>
<dbReference type="FunCoup" id="A0A0C3BWB0">
    <property type="interactions" value="61"/>
</dbReference>
<dbReference type="OrthoDB" id="2414538at2759"/>
<dbReference type="PROSITE" id="PS50082">
    <property type="entry name" value="WD_REPEATS_2"/>
    <property type="match status" value="1"/>
</dbReference>
<dbReference type="STRING" id="765440.A0A0C3BWB0"/>
<organism evidence="5 6">
    <name type="scientific">Piloderma croceum (strain F 1598)</name>
    <dbReference type="NCBI Taxonomy" id="765440"/>
    <lineage>
        <taxon>Eukaryota</taxon>
        <taxon>Fungi</taxon>
        <taxon>Dikarya</taxon>
        <taxon>Basidiomycota</taxon>
        <taxon>Agaricomycotina</taxon>
        <taxon>Agaricomycetes</taxon>
        <taxon>Agaricomycetidae</taxon>
        <taxon>Atheliales</taxon>
        <taxon>Atheliaceae</taxon>
        <taxon>Piloderma</taxon>
    </lineage>
</organism>
<evidence type="ECO:0000256" key="4">
    <source>
        <dbReference type="SAM" id="MobiDB-lite"/>
    </source>
</evidence>
<accession>A0A0C3BWB0</accession>
<dbReference type="PANTHER" id="PTHR15574">
    <property type="entry name" value="WD REPEAT DOMAIN-CONTAINING FAMILY"/>
    <property type="match status" value="1"/>
</dbReference>
<dbReference type="GO" id="GO:0080008">
    <property type="term" value="C:Cul4-RING E3 ubiquitin ligase complex"/>
    <property type="evidence" value="ECO:0007669"/>
    <property type="project" value="TreeGrafter"/>
</dbReference>
<dbReference type="InterPro" id="IPR001680">
    <property type="entry name" value="WD40_rpt"/>
</dbReference>
<feature type="region of interest" description="Disordered" evidence="4">
    <location>
        <begin position="321"/>
        <end position="346"/>
    </location>
</feature>
<dbReference type="InterPro" id="IPR045151">
    <property type="entry name" value="DCAF8"/>
</dbReference>
<dbReference type="AlphaFoldDB" id="A0A0C3BWB0"/>
<evidence type="ECO:0000313" key="5">
    <source>
        <dbReference type="EMBL" id="KIM90838.1"/>
    </source>
</evidence>
<keyword evidence="2" id="KW-0677">Repeat</keyword>
<dbReference type="Gene3D" id="2.130.10.10">
    <property type="entry name" value="YVTN repeat-like/Quinoprotein amine dehydrogenase"/>
    <property type="match status" value="2"/>
</dbReference>
<dbReference type="SMART" id="SM00320">
    <property type="entry name" value="WD40"/>
    <property type="match status" value="5"/>
</dbReference>
<reference evidence="5 6" key="1">
    <citation type="submission" date="2014-04" db="EMBL/GenBank/DDBJ databases">
        <authorList>
            <consortium name="DOE Joint Genome Institute"/>
            <person name="Kuo A."/>
            <person name="Tarkka M."/>
            <person name="Buscot F."/>
            <person name="Kohler A."/>
            <person name="Nagy L.G."/>
            <person name="Floudas D."/>
            <person name="Copeland A."/>
            <person name="Barry K.W."/>
            <person name="Cichocki N."/>
            <person name="Veneault-Fourrey C."/>
            <person name="LaButti K."/>
            <person name="Lindquist E.A."/>
            <person name="Lipzen A."/>
            <person name="Lundell T."/>
            <person name="Morin E."/>
            <person name="Murat C."/>
            <person name="Sun H."/>
            <person name="Tunlid A."/>
            <person name="Henrissat B."/>
            <person name="Grigoriev I.V."/>
            <person name="Hibbett D.S."/>
            <person name="Martin F."/>
            <person name="Nordberg H.P."/>
            <person name="Cantor M.N."/>
            <person name="Hua S.X."/>
        </authorList>
    </citation>
    <scope>NUCLEOTIDE SEQUENCE [LARGE SCALE GENOMIC DNA]</scope>
    <source>
        <strain evidence="5 6">F 1598</strain>
    </source>
</reference>
<feature type="repeat" description="WD" evidence="3">
    <location>
        <begin position="47"/>
        <end position="88"/>
    </location>
</feature>
<dbReference type="InterPro" id="IPR015943">
    <property type="entry name" value="WD40/YVTN_repeat-like_dom_sf"/>
</dbReference>
<sequence>MVGSSSRPFALAQEPASWSLSDRWKKQTLSCALYDTLDRVNVLGEEYPGHTGCVNALSWAQDGEVLISGGDDTTVRVWRMDAGDTSTDYPFVCRSLIHTGHKANIFNAQMLPFSSRIATVAGDHQIRVFDIGDLGSLSVVGNETVYNTSESCIRVLRCHDARVKRIVTEQSPDLFLTVAEDGTVRQHDLRASQHTCSSGTCPPPLVKLPHELSTLALSPLTPYQFVVAGEAPYGYLFDRRQAKCTIQERWGMSPRSDDMTTCVRRFGRKSRAPGERRGREHITGARMPSSNGHEILLSYSSDAVYLYSTYDAPETDRVVRTPILSPNKQTDASKTPTPVAETESTTVIPSTDMELADEDMEHPPWIAADQLLGDDDASELSDADDEDEVSDPDNEIHSDVSVVLPRSRFTGHCNVATVKDVNFLGPNDEYVTSGSDDGNFFIWRKATGKLHGILEGDGSVVNVIEPHPRLPLIAVSGIDTTVKRQSLIVMFRRPGDPQEGWVAWTSLISFSTTLGPAEG</sequence>
<dbReference type="InterPro" id="IPR036322">
    <property type="entry name" value="WD40_repeat_dom_sf"/>
</dbReference>
<dbReference type="Pfam" id="PF00400">
    <property type="entry name" value="WD40"/>
    <property type="match status" value="3"/>
</dbReference>
<dbReference type="EMBL" id="KN832972">
    <property type="protein sequence ID" value="KIM90838.1"/>
    <property type="molecule type" value="Genomic_DNA"/>
</dbReference>
<dbReference type="SUPFAM" id="SSF50978">
    <property type="entry name" value="WD40 repeat-like"/>
    <property type="match status" value="1"/>
</dbReference>
<dbReference type="Proteomes" id="UP000054166">
    <property type="component" value="Unassembled WGS sequence"/>
</dbReference>
<dbReference type="GO" id="GO:0005737">
    <property type="term" value="C:cytoplasm"/>
    <property type="evidence" value="ECO:0007669"/>
    <property type="project" value="TreeGrafter"/>
</dbReference>
<name>A0A0C3BWB0_PILCF</name>
<proteinExistence type="predicted"/>
<evidence type="ECO:0000313" key="6">
    <source>
        <dbReference type="Proteomes" id="UP000054166"/>
    </source>
</evidence>
<keyword evidence="1 3" id="KW-0853">WD repeat</keyword>
<reference evidence="6" key="2">
    <citation type="submission" date="2015-01" db="EMBL/GenBank/DDBJ databases">
        <title>Evolutionary Origins and Diversification of the Mycorrhizal Mutualists.</title>
        <authorList>
            <consortium name="DOE Joint Genome Institute"/>
            <consortium name="Mycorrhizal Genomics Consortium"/>
            <person name="Kohler A."/>
            <person name="Kuo A."/>
            <person name="Nagy L.G."/>
            <person name="Floudas D."/>
            <person name="Copeland A."/>
            <person name="Barry K.W."/>
            <person name="Cichocki N."/>
            <person name="Veneault-Fourrey C."/>
            <person name="LaButti K."/>
            <person name="Lindquist E.A."/>
            <person name="Lipzen A."/>
            <person name="Lundell T."/>
            <person name="Morin E."/>
            <person name="Murat C."/>
            <person name="Riley R."/>
            <person name="Ohm R."/>
            <person name="Sun H."/>
            <person name="Tunlid A."/>
            <person name="Henrissat B."/>
            <person name="Grigoriev I.V."/>
            <person name="Hibbett D.S."/>
            <person name="Martin F."/>
        </authorList>
    </citation>
    <scope>NUCLEOTIDE SEQUENCE [LARGE SCALE GENOMIC DNA]</scope>
    <source>
        <strain evidence="6">F 1598</strain>
    </source>
</reference>
<dbReference type="PROSITE" id="PS50294">
    <property type="entry name" value="WD_REPEATS_REGION"/>
    <property type="match status" value="1"/>
</dbReference>
<evidence type="ECO:0000256" key="2">
    <source>
        <dbReference type="ARBA" id="ARBA00022737"/>
    </source>
</evidence>
<dbReference type="PANTHER" id="PTHR15574:SF40">
    <property type="entry name" value="WD AND TETRATRICOPEPTIDE REPEATS PROTEIN 1"/>
    <property type="match status" value="1"/>
</dbReference>
<gene>
    <name evidence="5" type="ORF">PILCRDRAFT_150692</name>
</gene>
<keyword evidence="6" id="KW-1185">Reference proteome</keyword>
<evidence type="ECO:0000256" key="3">
    <source>
        <dbReference type="PROSITE-ProRule" id="PRU00221"/>
    </source>
</evidence>